<comment type="caution">
    <text evidence="2">The sequence shown here is derived from an EMBL/GenBank/DDBJ whole genome shotgun (WGS) entry which is preliminary data.</text>
</comment>
<dbReference type="Proteomes" id="UP000526625">
    <property type="component" value="Unassembled WGS sequence"/>
</dbReference>
<accession>A0ABR6R387</accession>
<dbReference type="EMBL" id="JACHBF010000012">
    <property type="protein sequence ID" value="MBB6493644.1"/>
    <property type="molecule type" value="Genomic_DNA"/>
</dbReference>
<protein>
    <submittedName>
        <fullName evidence="2">MFS family arabinose efflux permease</fullName>
    </submittedName>
</protein>
<gene>
    <name evidence="2" type="ORF">GGD45_004075</name>
</gene>
<keyword evidence="3" id="KW-1185">Reference proteome</keyword>
<keyword evidence="1" id="KW-1133">Transmembrane helix</keyword>
<dbReference type="Gene3D" id="1.20.1250.20">
    <property type="entry name" value="MFS general substrate transporter like domains"/>
    <property type="match status" value="1"/>
</dbReference>
<feature type="transmembrane region" description="Helical" evidence="1">
    <location>
        <begin position="44"/>
        <end position="65"/>
    </location>
</feature>
<evidence type="ECO:0000256" key="1">
    <source>
        <dbReference type="SAM" id="Phobius"/>
    </source>
</evidence>
<evidence type="ECO:0000313" key="2">
    <source>
        <dbReference type="EMBL" id="MBB6493644.1"/>
    </source>
</evidence>
<organism evidence="2 3">
    <name type="scientific">Rhizobium tropici</name>
    <dbReference type="NCBI Taxonomy" id="398"/>
    <lineage>
        <taxon>Bacteria</taxon>
        <taxon>Pseudomonadati</taxon>
        <taxon>Pseudomonadota</taxon>
        <taxon>Alphaproteobacteria</taxon>
        <taxon>Hyphomicrobiales</taxon>
        <taxon>Rhizobiaceae</taxon>
        <taxon>Rhizobium/Agrobacterium group</taxon>
        <taxon>Rhizobium</taxon>
    </lineage>
</organism>
<keyword evidence="1" id="KW-0812">Transmembrane</keyword>
<dbReference type="InterPro" id="IPR036259">
    <property type="entry name" value="MFS_trans_sf"/>
</dbReference>
<name>A0ABR6R387_RHITR</name>
<feature type="transmembrane region" description="Helical" evidence="1">
    <location>
        <begin position="6"/>
        <end position="32"/>
    </location>
</feature>
<reference evidence="2 3" key="1">
    <citation type="submission" date="2020-08" db="EMBL/GenBank/DDBJ databases">
        <title>Genomic Encyclopedia of Type Strains, Phase IV (KMG-V): Genome sequencing to study the core and pangenomes of soil and plant-associated prokaryotes.</title>
        <authorList>
            <person name="Whitman W."/>
        </authorList>
    </citation>
    <scope>NUCLEOTIDE SEQUENCE [LARGE SCALE GENOMIC DNA]</scope>
    <source>
        <strain evidence="2 3">SEMIA 4059</strain>
    </source>
</reference>
<dbReference type="SUPFAM" id="SSF103473">
    <property type="entry name" value="MFS general substrate transporter"/>
    <property type="match status" value="1"/>
</dbReference>
<keyword evidence="1" id="KW-0472">Membrane</keyword>
<proteinExistence type="predicted"/>
<feature type="transmembrane region" description="Helical" evidence="1">
    <location>
        <begin position="77"/>
        <end position="95"/>
    </location>
</feature>
<sequence length="117" mass="12153">MYKVKLSPISILAMGGFLLIGLGASNIAPVLFRKGGAQKITPPGLAVAAITMTGYAGVLVGPAGVGFAADHLGLPGAFWMLALLLCIAPLCAGIVTRNHEQEQRETNADRSYRSMDA</sequence>
<evidence type="ECO:0000313" key="3">
    <source>
        <dbReference type="Proteomes" id="UP000526625"/>
    </source>
</evidence>